<dbReference type="Pfam" id="PF19910">
    <property type="entry name" value="DUF6383"/>
    <property type="match status" value="1"/>
</dbReference>
<feature type="signal peptide" evidence="1">
    <location>
        <begin position="1"/>
        <end position="22"/>
    </location>
</feature>
<dbReference type="EMBL" id="JAQPYX010000197">
    <property type="protein sequence ID" value="MDC7151608.1"/>
    <property type="molecule type" value="Genomic_DNA"/>
</dbReference>
<gene>
    <name evidence="3" type="ORF">PQG89_19675</name>
</gene>
<dbReference type="InterPro" id="IPR045963">
    <property type="entry name" value="DUF6383"/>
</dbReference>
<evidence type="ECO:0000313" key="4">
    <source>
        <dbReference type="Proteomes" id="UP001213646"/>
    </source>
</evidence>
<evidence type="ECO:0000259" key="2">
    <source>
        <dbReference type="Pfam" id="PF19910"/>
    </source>
</evidence>
<accession>A0AAW6I7B2</accession>
<name>A0AAW6I7B2_9BACT</name>
<sequence>MNKKFTLLAAALMTASAFTANAEGIVDADTSVKAEEWTVGNYYYLKSGDVYLALDGNKPDSVIVKSLADDATKASIDSALWQIADKETALGVTTYKITNKATQDVLSFAAKADADMNLASGVDKWVISEDGKISGFYDDEHSYSLKVDGKLSLTTENDGGATFTVKAPKKDFAVDAQQLGNGFSVFQLMFGDTYEGNIFEGKELLATDLKDDEGYVSLQFQGDLAWPDGKPKYLGVDTTKTEIAGAIGAYGAKFVADSTYESSTAHSVGNADFQKFKFTVNLKNDSIAMFVKAAPNVNAEKLTEITGKDIRVVYAQTGSTKVLTVSETGDALQGALPKITAKRGTPATIPTGDGVYSLQKVSKGADNGKYFAAGREFMGKDSVPTAHQVRGQWLVKEKNGKYAIADREADTELTKGFAEIFEVQGMEDTYLIGGDSVKIKKMNVDLKNQYLGSFAATEEELVNKGFYLSLFSATAGVPELFMFADDTIMKGSAEELQLFKFFPKEAEVKAGAKSLGDTIKMIPYQLGIYFRNGKVAKAKDGEEGLRLSASAPESVLSFYFLSDANGQFYSMKTGDKYVGIDVNTSKLQLTDTKTVVNIAPEDAPEYASFEAGHKRISVDGNSLVMNPLNRFAQMKAEGSEITKAVYEKDNFSLWVEPDTVVAGKQLYFISSVVDGTRYYLSFKDTTVNGISAEAYKNAMFLPDTVKTVKDSPALFAFKVNEHGGYILENQQQLKGGYPYVGIVGNSVVLERFASVAFEVQTTSAPTANEEMNVSEIKVISNDGQVIVTNASGKMITLSNILGQTIGVRRANSEYFSMPATSGIVLVTVEGDTTYKVIVK</sequence>
<dbReference type="RefSeq" id="WP_272697630.1">
    <property type="nucleotide sequence ID" value="NZ_CAOJXY010000011.1"/>
</dbReference>
<comment type="caution">
    <text evidence="3">The sequence shown here is derived from an EMBL/GenBank/DDBJ whole genome shotgun (WGS) entry which is preliminary data.</text>
</comment>
<keyword evidence="1" id="KW-0732">Signal</keyword>
<dbReference type="Proteomes" id="UP001213646">
    <property type="component" value="Unassembled WGS sequence"/>
</dbReference>
<proteinExistence type="predicted"/>
<feature type="chain" id="PRO_5044026212" evidence="1">
    <location>
        <begin position="23"/>
        <end position="839"/>
    </location>
</feature>
<evidence type="ECO:0000256" key="1">
    <source>
        <dbReference type="SAM" id="SignalP"/>
    </source>
</evidence>
<reference evidence="3" key="1">
    <citation type="submission" date="2023-01" db="EMBL/GenBank/DDBJ databases">
        <title>Exploring GABA producing Bacteroides strains toward improving mental health.</title>
        <authorList>
            <person name="Yousuf B."/>
            <person name="Bouhlel N.E."/>
            <person name="Mottawea W."/>
            <person name="Hammami R."/>
        </authorList>
    </citation>
    <scope>NUCLEOTIDE SEQUENCE</scope>
    <source>
        <strain evidence="3">UO.H1047</strain>
    </source>
</reference>
<dbReference type="AlphaFoldDB" id="A0AAW6I7B2"/>
<feature type="domain" description="DUF6383" evidence="2">
    <location>
        <begin position="765"/>
        <end position="838"/>
    </location>
</feature>
<organism evidence="3 4">
    <name type="scientific">Parabacteroides johnsonii</name>
    <dbReference type="NCBI Taxonomy" id="387661"/>
    <lineage>
        <taxon>Bacteria</taxon>
        <taxon>Pseudomonadati</taxon>
        <taxon>Bacteroidota</taxon>
        <taxon>Bacteroidia</taxon>
        <taxon>Bacteroidales</taxon>
        <taxon>Tannerellaceae</taxon>
        <taxon>Parabacteroides</taxon>
    </lineage>
</organism>
<protein>
    <submittedName>
        <fullName evidence="3">DUF6383 domain-containing protein</fullName>
    </submittedName>
</protein>
<evidence type="ECO:0000313" key="3">
    <source>
        <dbReference type="EMBL" id="MDC7151608.1"/>
    </source>
</evidence>